<evidence type="ECO:0000259" key="1">
    <source>
        <dbReference type="Pfam" id="PF24476"/>
    </source>
</evidence>
<dbReference type="PANTHER" id="PTHR35186:SF4">
    <property type="entry name" value="PRION-INHIBITION AND PROPAGATION HELO DOMAIN-CONTAINING PROTEIN"/>
    <property type="match status" value="1"/>
</dbReference>
<evidence type="ECO:0000313" key="2">
    <source>
        <dbReference type="EMBL" id="RPB06448.1"/>
    </source>
</evidence>
<reference evidence="2 3" key="1">
    <citation type="journal article" date="2018" name="Nat. Ecol. Evol.">
        <title>Pezizomycetes genomes reveal the molecular basis of ectomycorrhizal truffle lifestyle.</title>
        <authorList>
            <person name="Murat C."/>
            <person name="Payen T."/>
            <person name="Noel B."/>
            <person name="Kuo A."/>
            <person name="Morin E."/>
            <person name="Chen J."/>
            <person name="Kohler A."/>
            <person name="Krizsan K."/>
            <person name="Balestrini R."/>
            <person name="Da Silva C."/>
            <person name="Montanini B."/>
            <person name="Hainaut M."/>
            <person name="Levati E."/>
            <person name="Barry K.W."/>
            <person name="Belfiori B."/>
            <person name="Cichocki N."/>
            <person name="Clum A."/>
            <person name="Dockter R.B."/>
            <person name="Fauchery L."/>
            <person name="Guy J."/>
            <person name="Iotti M."/>
            <person name="Le Tacon F."/>
            <person name="Lindquist E.A."/>
            <person name="Lipzen A."/>
            <person name="Malagnac F."/>
            <person name="Mello A."/>
            <person name="Molinier V."/>
            <person name="Miyauchi S."/>
            <person name="Poulain J."/>
            <person name="Riccioni C."/>
            <person name="Rubini A."/>
            <person name="Sitrit Y."/>
            <person name="Splivallo R."/>
            <person name="Traeger S."/>
            <person name="Wang M."/>
            <person name="Zifcakova L."/>
            <person name="Wipf D."/>
            <person name="Zambonelli A."/>
            <person name="Paolocci F."/>
            <person name="Nowrousian M."/>
            <person name="Ottonello S."/>
            <person name="Baldrian P."/>
            <person name="Spatafora J.W."/>
            <person name="Henrissat B."/>
            <person name="Nagy L.G."/>
            <person name="Aury J.M."/>
            <person name="Wincker P."/>
            <person name="Grigoriev I.V."/>
            <person name="Bonfante P."/>
            <person name="Martin F.M."/>
        </authorList>
    </citation>
    <scope>NUCLEOTIDE SEQUENCE [LARGE SCALE GENOMIC DNA]</scope>
    <source>
        <strain evidence="2 3">CCBAS932</strain>
    </source>
</reference>
<dbReference type="OrthoDB" id="5428226at2759"/>
<dbReference type="Proteomes" id="UP000277580">
    <property type="component" value="Unassembled WGS sequence"/>
</dbReference>
<dbReference type="AlphaFoldDB" id="A0A3N4KAE8"/>
<protein>
    <recommendedName>
        <fullName evidence="1">DUF7580 domain-containing protein</fullName>
    </recommendedName>
</protein>
<name>A0A3N4KAE8_9PEZI</name>
<keyword evidence="3" id="KW-1185">Reference proteome</keyword>
<dbReference type="EMBL" id="ML119344">
    <property type="protein sequence ID" value="RPB06448.1"/>
    <property type="molecule type" value="Genomic_DNA"/>
</dbReference>
<accession>A0A3N4KAE8</accession>
<dbReference type="InterPro" id="IPR056002">
    <property type="entry name" value="DUF7580"/>
</dbReference>
<proteinExistence type="predicted"/>
<gene>
    <name evidence="2" type="ORF">P167DRAFT_569146</name>
</gene>
<organism evidence="2 3">
    <name type="scientific">Morchella conica CCBAS932</name>
    <dbReference type="NCBI Taxonomy" id="1392247"/>
    <lineage>
        <taxon>Eukaryota</taxon>
        <taxon>Fungi</taxon>
        <taxon>Dikarya</taxon>
        <taxon>Ascomycota</taxon>
        <taxon>Pezizomycotina</taxon>
        <taxon>Pezizomycetes</taxon>
        <taxon>Pezizales</taxon>
        <taxon>Morchellaceae</taxon>
        <taxon>Morchella</taxon>
    </lineage>
</organism>
<evidence type="ECO:0000313" key="3">
    <source>
        <dbReference type="Proteomes" id="UP000277580"/>
    </source>
</evidence>
<sequence>MDITFGAIPIIVLVYKSYRNVREFVSSYKTFEEDSRSVKQKINVLEAIFTQTLDHSFEGVVEESVRRAMLQDPESEHWSKPELNERFEEKLGPQMPVVKGAIWNCKMTLKKLGETQRSSQDRIDVATEAAPPAVGEPGPQKTGNSASIASTVICSRFRSNYNSHKRFVECIKGIIAEMKALCRELHEEITQLRVLLKLVQKSQLRLERSAELREGPSQSDDPVVDAEKACLVNAATGRLHPIVSNNLLCDCHLVHLCLDGQVAEVVKCAKGKSGKPSAITEAPTQFSFRLSASPDDAGSIVTPPPITVVFLSETTAAPSPAPAEGTGSAKICEVFSSEIERYEGRFHDSQDGGGFRLRLHPSTSGSRSCQPLSLHDVISHRLSDLTTLDRFLIAINLARSLLHLYSSPWVRDWGINTIYFFEGQEEANSCIGYWKPYLSLQRSNDNVSYLADNNRDIYRLGYLLLQLGCCSTKDIPAGQEDVALMLCFERICQNMGPAYRNFVRECLQSWGANRSMNLLQDENLKVFWSHVTGLQGAMAQLLNPS</sequence>
<dbReference type="InParanoid" id="A0A3N4KAE8"/>
<feature type="domain" description="DUF7580" evidence="1">
    <location>
        <begin position="345"/>
        <end position="512"/>
    </location>
</feature>
<dbReference type="Pfam" id="PF24476">
    <property type="entry name" value="DUF7580"/>
    <property type="match status" value="1"/>
</dbReference>
<dbReference type="PANTHER" id="PTHR35186">
    <property type="entry name" value="ANK_REP_REGION DOMAIN-CONTAINING PROTEIN"/>
    <property type="match status" value="1"/>
</dbReference>